<dbReference type="AlphaFoldDB" id="A0A1X1U8I8"/>
<dbReference type="InterPro" id="IPR002575">
    <property type="entry name" value="Aminoglycoside_PTrfase"/>
</dbReference>
<dbReference type="Pfam" id="PF01636">
    <property type="entry name" value="APH"/>
    <property type="match status" value="1"/>
</dbReference>
<dbReference type="InterPro" id="IPR051678">
    <property type="entry name" value="AGP_Transferase"/>
</dbReference>
<evidence type="ECO:0000313" key="3">
    <source>
        <dbReference type="Proteomes" id="UP000193010"/>
    </source>
</evidence>
<dbReference type="CDD" id="cd05154">
    <property type="entry name" value="ACAD10_11_N-like"/>
    <property type="match status" value="1"/>
</dbReference>
<name>A0A1X1U8I8_MYCFL</name>
<organism evidence="2 3">
    <name type="scientific">Mycobacterium florentinum</name>
    <dbReference type="NCBI Taxonomy" id="292462"/>
    <lineage>
        <taxon>Bacteria</taxon>
        <taxon>Bacillati</taxon>
        <taxon>Actinomycetota</taxon>
        <taxon>Actinomycetes</taxon>
        <taxon>Mycobacteriales</taxon>
        <taxon>Mycobacteriaceae</taxon>
        <taxon>Mycobacterium</taxon>
        <taxon>Mycobacterium simiae complex</taxon>
    </lineage>
</organism>
<dbReference type="SUPFAM" id="SSF56112">
    <property type="entry name" value="Protein kinase-like (PK-like)"/>
    <property type="match status" value="1"/>
</dbReference>
<dbReference type="OrthoDB" id="3806873at2"/>
<protein>
    <recommendedName>
        <fullName evidence="1">Aminoglycoside phosphotransferase domain-containing protein</fullName>
    </recommendedName>
</protein>
<dbReference type="PANTHER" id="PTHR21310:SF57">
    <property type="entry name" value="BLR2944 PROTEIN"/>
    <property type="match status" value="1"/>
</dbReference>
<accession>A0A1X1U8I8</accession>
<dbReference type="InterPro" id="IPR011009">
    <property type="entry name" value="Kinase-like_dom_sf"/>
</dbReference>
<dbReference type="Proteomes" id="UP000193010">
    <property type="component" value="Unassembled WGS sequence"/>
</dbReference>
<comment type="caution">
    <text evidence="2">The sequence shown here is derived from an EMBL/GenBank/DDBJ whole genome shotgun (WGS) entry which is preliminary data.</text>
</comment>
<proteinExistence type="predicted"/>
<evidence type="ECO:0000313" key="2">
    <source>
        <dbReference type="EMBL" id="ORV53140.1"/>
    </source>
</evidence>
<feature type="domain" description="Aminoglycoside phosphotransferase" evidence="1">
    <location>
        <begin position="38"/>
        <end position="272"/>
    </location>
</feature>
<dbReference type="EMBL" id="LQOV01000014">
    <property type="protein sequence ID" value="ORV53140.1"/>
    <property type="molecule type" value="Genomic_DNA"/>
</dbReference>
<reference evidence="2 3" key="1">
    <citation type="submission" date="2016-01" db="EMBL/GenBank/DDBJ databases">
        <title>The new phylogeny of the genus Mycobacterium.</title>
        <authorList>
            <person name="Tarcisio F."/>
            <person name="Conor M."/>
            <person name="Antonella G."/>
            <person name="Elisabetta G."/>
            <person name="Giulia F.S."/>
            <person name="Sara T."/>
            <person name="Anna F."/>
            <person name="Clotilde B."/>
            <person name="Roberto B."/>
            <person name="Veronica D.S."/>
            <person name="Fabio R."/>
            <person name="Monica P."/>
            <person name="Olivier J."/>
            <person name="Enrico T."/>
            <person name="Nicola S."/>
        </authorList>
    </citation>
    <scope>NUCLEOTIDE SEQUENCE [LARGE SCALE GENOMIC DNA]</scope>
    <source>
        <strain evidence="2 3">DSM 44852</strain>
    </source>
</reference>
<dbReference type="STRING" id="292462.AWC05_20580"/>
<dbReference type="InterPro" id="IPR041726">
    <property type="entry name" value="ACAD10_11_N"/>
</dbReference>
<gene>
    <name evidence="2" type="ORF">AWC05_20580</name>
</gene>
<dbReference type="Gene3D" id="3.30.200.20">
    <property type="entry name" value="Phosphorylase Kinase, domain 1"/>
    <property type="match status" value="1"/>
</dbReference>
<sequence>MTTTVCGSVSRTYETELAGALKDYVRSRLGRSVEIAGLRKLSGGTSHETWAFDMHDTRASEVRHLVLRRDVEGGMLDGDLGTEFDLLTALTRSGFPVPRPWWCEAQASPLTTPFMIMERVDGTDIRKYLAAHPKTDRGWLGTELVTLQSRLHRLDCRQLPLPAGSHAGAVAELDKWTRAIDATDIDPGPLINAATSWLSRNLPHTPRLTLVHGDFKSNNLVFGVDGTVTVLDWELAHIGDPLEDIAWTLLWTTRFDLVGGLLTAADYQEAYEKATNVTVDPAALLFWRILALVKLAAIFLTGVSRGSATSPTLALMGRGVYRLEADLADLLELSLDEAQHR</sequence>
<keyword evidence="3" id="KW-1185">Reference proteome</keyword>
<dbReference type="Gene3D" id="3.90.1200.10">
    <property type="match status" value="1"/>
</dbReference>
<dbReference type="PANTHER" id="PTHR21310">
    <property type="entry name" value="AMINOGLYCOSIDE PHOSPHOTRANSFERASE-RELATED-RELATED"/>
    <property type="match status" value="1"/>
</dbReference>
<evidence type="ECO:0000259" key="1">
    <source>
        <dbReference type="Pfam" id="PF01636"/>
    </source>
</evidence>
<dbReference type="RefSeq" id="WP_085222073.1">
    <property type="nucleotide sequence ID" value="NZ_AP022576.1"/>
</dbReference>